<comment type="caution">
    <text evidence="1">The sequence shown here is derived from an EMBL/GenBank/DDBJ whole genome shotgun (WGS) entry which is preliminary data.</text>
</comment>
<accession>A0A316DVS7</accession>
<evidence type="ECO:0000313" key="1">
    <source>
        <dbReference type="EMBL" id="PWK21452.1"/>
    </source>
</evidence>
<dbReference type="OrthoDB" id="961993at2"/>
<reference evidence="1 2" key="1">
    <citation type="submission" date="2018-05" db="EMBL/GenBank/DDBJ databases">
        <title>Genomic Encyclopedia of Archaeal and Bacterial Type Strains, Phase II (KMG-II): from individual species to whole genera.</title>
        <authorList>
            <person name="Goeker M."/>
        </authorList>
    </citation>
    <scope>NUCLEOTIDE SEQUENCE [LARGE SCALE GENOMIC DNA]</scope>
    <source>
        <strain evidence="1 2">DSM 22214</strain>
    </source>
</reference>
<protein>
    <submittedName>
        <fullName evidence="1">Uncharacterized protein</fullName>
    </submittedName>
</protein>
<name>A0A316DVS7_9BACT</name>
<dbReference type="EMBL" id="QGGO01000024">
    <property type="protein sequence ID" value="PWK21452.1"/>
    <property type="molecule type" value="Genomic_DNA"/>
</dbReference>
<gene>
    <name evidence="1" type="ORF">LV89_03745</name>
</gene>
<dbReference type="AlphaFoldDB" id="A0A316DVS7"/>
<sequence length="144" mass="17370">MEEKPYKFSKREDKRYEFYSESENRKVKKLVIFSGRDDNHVYNLALLDVLEDGQYSDIIVTNNNDFQTVMATVIDILKDFLNEFPQKIVTFRGSDERRQRLYRIIITRELDIIKQSFSVFGLKNEHIELFEPNKEYELFIITKR</sequence>
<proteinExistence type="predicted"/>
<dbReference type="Proteomes" id="UP000245489">
    <property type="component" value="Unassembled WGS sequence"/>
</dbReference>
<dbReference type="Pfam" id="PF22028">
    <property type="entry name" value="DUF6934"/>
    <property type="match status" value="1"/>
</dbReference>
<evidence type="ECO:0000313" key="2">
    <source>
        <dbReference type="Proteomes" id="UP000245489"/>
    </source>
</evidence>
<organism evidence="1 2">
    <name type="scientific">Arcicella aurantiaca</name>
    <dbReference type="NCBI Taxonomy" id="591202"/>
    <lineage>
        <taxon>Bacteria</taxon>
        <taxon>Pseudomonadati</taxon>
        <taxon>Bacteroidota</taxon>
        <taxon>Cytophagia</taxon>
        <taxon>Cytophagales</taxon>
        <taxon>Flectobacillaceae</taxon>
        <taxon>Arcicella</taxon>
    </lineage>
</organism>
<dbReference type="RefSeq" id="WP_109744428.1">
    <property type="nucleotide sequence ID" value="NZ_QGGO01000024.1"/>
</dbReference>
<dbReference type="InterPro" id="IPR053865">
    <property type="entry name" value="DUF6934"/>
</dbReference>
<keyword evidence="2" id="KW-1185">Reference proteome</keyword>